<comment type="caution">
    <text evidence="1">The sequence shown here is derived from an EMBL/GenBank/DDBJ whole genome shotgun (WGS) entry which is preliminary data.</text>
</comment>
<keyword evidence="2" id="KW-1185">Reference proteome</keyword>
<accession>A0ACC1CGD0</accession>
<sequence length="232" mass="24000">MASWAKVRVAVRAARPEDGAAREQLLRQALASHHTDAFLHFFFQELTLQCVVLCGAVLFIFMGAPVWACAALVPAAAALVAVAVRRMRGETSGWVAEATGPLGAPPPAGPLVVTVGALPQRDEGAVHRRVVGTASASEYWGAGNSAWLHGVAVEARWRRRGVGRALVGAARAWAAGAGLESVEAAASAVGGGGGRALLHACGWALRQSYHRPLLGAALTLPMAQLGVDLPQA</sequence>
<name>A0ACC1CGD0_9NEOP</name>
<dbReference type="Proteomes" id="UP000824533">
    <property type="component" value="Linkage Group LG26"/>
</dbReference>
<reference evidence="1 2" key="1">
    <citation type="journal article" date="2021" name="Front. Genet.">
        <title>Chromosome-Level Genome Assembly Reveals Significant Gene Expansion in the Toll and IMD Signaling Pathways of Dendrolimus kikuchii.</title>
        <authorList>
            <person name="Zhou J."/>
            <person name="Wu P."/>
            <person name="Xiong Z."/>
            <person name="Liu N."/>
            <person name="Zhao N."/>
            <person name="Ji M."/>
            <person name="Qiu Y."/>
            <person name="Yang B."/>
        </authorList>
    </citation>
    <scope>NUCLEOTIDE SEQUENCE [LARGE SCALE GENOMIC DNA]</scope>
    <source>
        <strain evidence="1">Ann1</strain>
    </source>
</reference>
<evidence type="ECO:0000313" key="2">
    <source>
        <dbReference type="Proteomes" id="UP000824533"/>
    </source>
</evidence>
<organism evidence="1 2">
    <name type="scientific">Dendrolimus kikuchii</name>
    <dbReference type="NCBI Taxonomy" id="765133"/>
    <lineage>
        <taxon>Eukaryota</taxon>
        <taxon>Metazoa</taxon>
        <taxon>Ecdysozoa</taxon>
        <taxon>Arthropoda</taxon>
        <taxon>Hexapoda</taxon>
        <taxon>Insecta</taxon>
        <taxon>Pterygota</taxon>
        <taxon>Neoptera</taxon>
        <taxon>Endopterygota</taxon>
        <taxon>Lepidoptera</taxon>
        <taxon>Glossata</taxon>
        <taxon>Ditrysia</taxon>
        <taxon>Bombycoidea</taxon>
        <taxon>Lasiocampidae</taxon>
        <taxon>Dendrolimus</taxon>
    </lineage>
</organism>
<proteinExistence type="predicted"/>
<dbReference type="EMBL" id="CM034412">
    <property type="protein sequence ID" value="KAJ0170660.1"/>
    <property type="molecule type" value="Genomic_DNA"/>
</dbReference>
<evidence type="ECO:0000313" key="1">
    <source>
        <dbReference type="EMBL" id="KAJ0170660.1"/>
    </source>
</evidence>
<protein>
    <submittedName>
        <fullName evidence="1">Uncharacterized protein</fullName>
    </submittedName>
</protein>
<gene>
    <name evidence="1" type="ORF">K1T71_013432</name>
</gene>